<reference evidence="1" key="2">
    <citation type="submission" date="2021-09" db="EMBL/GenBank/DDBJ databases">
        <authorList>
            <person name="Gilroy R."/>
        </authorList>
    </citation>
    <scope>NUCLEOTIDE SEQUENCE</scope>
    <source>
        <strain evidence="1">1647</strain>
    </source>
</reference>
<comment type="caution">
    <text evidence="1">The sequence shown here is derived from an EMBL/GenBank/DDBJ whole genome shotgun (WGS) entry which is preliminary data.</text>
</comment>
<sequence>MTGPNMVRAPRIARECTHKRARHQHGTATMYKLDRCRCAPCTDDATAEERRRRLDAFIGAEPRRVDAGPVREHVRALQAAGIGYRRVAELAGVSPSTVAKIINRDPSRADGAPQRRIEPGTARRLLAVRASIDTAADGGVIDATGTLRRLHALHARGWSRRALAIRLGVEHNTLSNIERTGTASGRLARAVRALYEGLWDVAPPSATAPQRAAVTRTLRWAERHGWVPPAMWNDEEIDDPAASPAVESVEGDDVVERLDELLFLASTGEDLDRAARRLGWGSWETARRRAVLHGHPAGRLRSPEASEVAA</sequence>
<proteinExistence type="predicted"/>
<dbReference type="EMBL" id="DYWO01000474">
    <property type="protein sequence ID" value="HJF51236.1"/>
    <property type="molecule type" value="Genomic_DNA"/>
</dbReference>
<gene>
    <name evidence="1" type="ORF">K8W24_15850</name>
</gene>
<evidence type="ECO:0000313" key="2">
    <source>
        <dbReference type="Proteomes" id="UP000775129"/>
    </source>
</evidence>
<evidence type="ECO:0000313" key="1">
    <source>
        <dbReference type="EMBL" id="HJF51236.1"/>
    </source>
</evidence>
<dbReference type="Proteomes" id="UP000775129">
    <property type="component" value="Unassembled WGS sequence"/>
</dbReference>
<reference evidence="1" key="1">
    <citation type="journal article" date="2021" name="PeerJ">
        <title>Extensive microbial diversity within the chicken gut microbiome revealed by metagenomics and culture.</title>
        <authorList>
            <person name="Gilroy R."/>
            <person name="Ravi A."/>
            <person name="Getino M."/>
            <person name="Pursley I."/>
            <person name="Horton D.L."/>
            <person name="Alikhan N.F."/>
            <person name="Baker D."/>
            <person name="Gharbi K."/>
            <person name="Hall N."/>
            <person name="Watson M."/>
            <person name="Adriaenssens E.M."/>
            <person name="Foster-Nyarko E."/>
            <person name="Jarju S."/>
            <person name="Secka A."/>
            <person name="Antonio M."/>
            <person name="Oren A."/>
            <person name="Chaudhuri R.R."/>
            <person name="La Ragione R."/>
            <person name="Hildebrand F."/>
            <person name="Pallen M.J."/>
        </authorList>
    </citation>
    <scope>NUCLEOTIDE SEQUENCE</scope>
    <source>
        <strain evidence="1">1647</strain>
    </source>
</reference>
<name>A0A921KTS8_9MICO</name>
<dbReference type="AlphaFoldDB" id="A0A921KTS8"/>
<organism evidence="1 2">
    <name type="scientific">Brachybacterium paraconglomeratum</name>
    <dbReference type="NCBI Taxonomy" id="173362"/>
    <lineage>
        <taxon>Bacteria</taxon>
        <taxon>Bacillati</taxon>
        <taxon>Actinomycetota</taxon>
        <taxon>Actinomycetes</taxon>
        <taxon>Micrococcales</taxon>
        <taxon>Dermabacteraceae</taxon>
        <taxon>Brachybacterium</taxon>
    </lineage>
</organism>
<protein>
    <submittedName>
        <fullName evidence="1">Uncharacterized protein</fullName>
    </submittedName>
</protein>
<accession>A0A921KTS8</accession>